<gene>
    <name evidence="4" type="ORF">GUITHDRAFT_44272</name>
</gene>
<dbReference type="GO" id="GO:0005524">
    <property type="term" value="F:ATP binding"/>
    <property type="evidence" value="ECO:0007669"/>
    <property type="project" value="UniProtKB-UniRule"/>
</dbReference>
<dbReference type="RefSeq" id="XP_005841408.1">
    <property type="nucleotide sequence ID" value="XM_005841351.1"/>
</dbReference>
<feature type="domain" description="Kinesin motor" evidence="3">
    <location>
        <begin position="1"/>
        <end position="235"/>
    </location>
</feature>
<dbReference type="GO" id="GO:0003777">
    <property type="term" value="F:microtubule motor activity"/>
    <property type="evidence" value="ECO:0007669"/>
    <property type="project" value="InterPro"/>
</dbReference>
<keyword evidence="6" id="KW-1185">Reference proteome</keyword>
<dbReference type="PRINTS" id="PR00380">
    <property type="entry name" value="KINESINHEAVY"/>
</dbReference>
<dbReference type="SUPFAM" id="SSF52540">
    <property type="entry name" value="P-loop containing nucleoside triphosphate hydrolases"/>
    <property type="match status" value="1"/>
</dbReference>
<accession>L1K236</accession>
<dbReference type="PaxDb" id="55529-EKX54428"/>
<reference evidence="4 6" key="1">
    <citation type="journal article" date="2012" name="Nature">
        <title>Algal genomes reveal evolutionary mosaicism and the fate of nucleomorphs.</title>
        <authorList>
            <consortium name="DOE Joint Genome Institute"/>
            <person name="Curtis B.A."/>
            <person name="Tanifuji G."/>
            <person name="Burki F."/>
            <person name="Gruber A."/>
            <person name="Irimia M."/>
            <person name="Maruyama S."/>
            <person name="Arias M.C."/>
            <person name="Ball S.G."/>
            <person name="Gile G.H."/>
            <person name="Hirakawa Y."/>
            <person name="Hopkins J.F."/>
            <person name="Kuo A."/>
            <person name="Rensing S.A."/>
            <person name="Schmutz J."/>
            <person name="Symeonidi A."/>
            <person name="Elias M."/>
            <person name="Eveleigh R.J."/>
            <person name="Herman E.K."/>
            <person name="Klute M.J."/>
            <person name="Nakayama T."/>
            <person name="Obornik M."/>
            <person name="Reyes-Prieto A."/>
            <person name="Armbrust E.V."/>
            <person name="Aves S.J."/>
            <person name="Beiko R.G."/>
            <person name="Coutinho P."/>
            <person name="Dacks J.B."/>
            <person name="Durnford D.G."/>
            <person name="Fast N.M."/>
            <person name="Green B.R."/>
            <person name="Grisdale C.J."/>
            <person name="Hempel F."/>
            <person name="Henrissat B."/>
            <person name="Hoppner M.P."/>
            <person name="Ishida K."/>
            <person name="Kim E."/>
            <person name="Koreny L."/>
            <person name="Kroth P.G."/>
            <person name="Liu Y."/>
            <person name="Malik S.B."/>
            <person name="Maier U.G."/>
            <person name="McRose D."/>
            <person name="Mock T."/>
            <person name="Neilson J.A."/>
            <person name="Onodera N.T."/>
            <person name="Poole A.M."/>
            <person name="Pritham E.J."/>
            <person name="Richards T.A."/>
            <person name="Rocap G."/>
            <person name="Roy S.W."/>
            <person name="Sarai C."/>
            <person name="Schaack S."/>
            <person name="Shirato S."/>
            <person name="Slamovits C.H."/>
            <person name="Spencer D.F."/>
            <person name="Suzuki S."/>
            <person name="Worden A.Z."/>
            <person name="Zauner S."/>
            <person name="Barry K."/>
            <person name="Bell C."/>
            <person name="Bharti A.K."/>
            <person name="Crow J.A."/>
            <person name="Grimwood J."/>
            <person name="Kramer R."/>
            <person name="Lindquist E."/>
            <person name="Lucas S."/>
            <person name="Salamov A."/>
            <person name="McFadden G.I."/>
            <person name="Lane C.E."/>
            <person name="Keeling P.J."/>
            <person name="Gray M.W."/>
            <person name="Grigoriev I.V."/>
            <person name="Archibald J.M."/>
        </authorList>
    </citation>
    <scope>NUCLEOTIDE SEQUENCE</scope>
    <source>
        <strain evidence="4 6">CCMP2712</strain>
    </source>
</reference>
<name>L1K236_GUITC</name>
<dbReference type="KEGG" id="gtt:GUITHDRAFT_44272"/>
<dbReference type="GO" id="GO:0008017">
    <property type="term" value="F:microtubule binding"/>
    <property type="evidence" value="ECO:0007669"/>
    <property type="project" value="InterPro"/>
</dbReference>
<protein>
    <recommendedName>
        <fullName evidence="3">Kinesin motor domain-containing protein</fullName>
    </recommendedName>
</protein>
<dbReference type="PROSITE" id="PS50067">
    <property type="entry name" value="KINESIN_MOTOR_2"/>
    <property type="match status" value="1"/>
</dbReference>
<dbReference type="GO" id="GO:0005871">
    <property type="term" value="C:kinesin complex"/>
    <property type="evidence" value="ECO:0007669"/>
    <property type="project" value="TreeGrafter"/>
</dbReference>
<evidence type="ECO:0000313" key="5">
    <source>
        <dbReference type="EnsemblProtists" id="EKX54428"/>
    </source>
</evidence>
<dbReference type="GO" id="GO:0016887">
    <property type="term" value="F:ATP hydrolysis activity"/>
    <property type="evidence" value="ECO:0007669"/>
    <property type="project" value="TreeGrafter"/>
</dbReference>
<dbReference type="STRING" id="905079.L1K236"/>
<dbReference type="SMART" id="SM00129">
    <property type="entry name" value="KISc"/>
    <property type="match status" value="1"/>
</dbReference>
<dbReference type="Proteomes" id="UP000011087">
    <property type="component" value="Unassembled WGS sequence"/>
</dbReference>
<comment type="similarity">
    <text evidence="2">Belongs to the TRAFAC class myosin-kinesin ATPase superfamily. Kinesin family.</text>
</comment>
<dbReference type="GeneID" id="17311191"/>
<feature type="non-terminal residue" evidence="4">
    <location>
        <position position="1"/>
    </location>
</feature>
<dbReference type="GO" id="GO:0009507">
    <property type="term" value="C:chloroplast"/>
    <property type="evidence" value="ECO:0007669"/>
    <property type="project" value="UniProtKB-SubCell"/>
</dbReference>
<evidence type="ECO:0000256" key="1">
    <source>
        <dbReference type="ARBA" id="ARBA00004229"/>
    </source>
</evidence>
<dbReference type="InterPro" id="IPR036961">
    <property type="entry name" value="Kinesin_motor_dom_sf"/>
</dbReference>
<keyword evidence="2" id="KW-0547">Nucleotide-binding</keyword>
<feature type="binding site" evidence="2">
    <location>
        <begin position="22"/>
        <end position="29"/>
    </location>
    <ligand>
        <name>ATP</name>
        <dbReference type="ChEBI" id="CHEBI:30616"/>
    </ligand>
</feature>
<dbReference type="InterPro" id="IPR027417">
    <property type="entry name" value="P-loop_NTPase"/>
</dbReference>
<dbReference type="PANTHER" id="PTHR24115">
    <property type="entry name" value="KINESIN-RELATED"/>
    <property type="match status" value="1"/>
</dbReference>
<evidence type="ECO:0000259" key="3">
    <source>
        <dbReference type="PROSITE" id="PS50067"/>
    </source>
</evidence>
<comment type="subcellular location">
    <subcellularLocation>
        <location evidence="1">Plastid</location>
        <location evidence="1">Chloroplast</location>
    </subcellularLocation>
</comment>
<dbReference type="InterPro" id="IPR027640">
    <property type="entry name" value="Kinesin-like_fam"/>
</dbReference>
<dbReference type="Gene3D" id="3.40.850.10">
    <property type="entry name" value="Kinesin motor domain"/>
    <property type="match status" value="1"/>
</dbReference>
<evidence type="ECO:0000256" key="2">
    <source>
        <dbReference type="PROSITE-ProRule" id="PRU00283"/>
    </source>
</evidence>
<feature type="non-terminal residue" evidence="4">
    <location>
        <position position="235"/>
    </location>
</feature>
<proteinExistence type="inferred from homology"/>
<reference evidence="6" key="2">
    <citation type="submission" date="2012-11" db="EMBL/GenBank/DDBJ databases">
        <authorList>
            <person name="Kuo A."/>
            <person name="Curtis B.A."/>
            <person name="Tanifuji G."/>
            <person name="Burki F."/>
            <person name="Gruber A."/>
            <person name="Irimia M."/>
            <person name="Maruyama S."/>
            <person name="Arias M.C."/>
            <person name="Ball S.G."/>
            <person name="Gile G.H."/>
            <person name="Hirakawa Y."/>
            <person name="Hopkins J.F."/>
            <person name="Rensing S.A."/>
            <person name="Schmutz J."/>
            <person name="Symeonidi A."/>
            <person name="Elias M."/>
            <person name="Eveleigh R.J."/>
            <person name="Herman E.K."/>
            <person name="Klute M.J."/>
            <person name="Nakayama T."/>
            <person name="Obornik M."/>
            <person name="Reyes-Prieto A."/>
            <person name="Armbrust E.V."/>
            <person name="Aves S.J."/>
            <person name="Beiko R.G."/>
            <person name="Coutinho P."/>
            <person name="Dacks J.B."/>
            <person name="Durnford D.G."/>
            <person name="Fast N.M."/>
            <person name="Green B.R."/>
            <person name="Grisdale C."/>
            <person name="Hempe F."/>
            <person name="Henrissat B."/>
            <person name="Hoppner M.P."/>
            <person name="Ishida K.-I."/>
            <person name="Kim E."/>
            <person name="Koreny L."/>
            <person name="Kroth P.G."/>
            <person name="Liu Y."/>
            <person name="Malik S.-B."/>
            <person name="Maier U.G."/>
            <person name="McRose D."/>
            <person name="Mock T."/>
            <person name="Neilson J.A."/>
            <person name="Onodera N.T."/>
            <person name="Poole A.M."/>
            <person name="Pritham E.J."/>
            <person name="Richards T.A."/>
            <person name="Rocap G."/>
            <person name="Roy S.W."/>
            <person name="Sarai C."/>
            <person name="Schaack S."/>
            <person name="Shirato S."/>
            <person name="Slamovits C.H."/>
            <person name="Spencer D.F."/>
            <person name="Suzuki S."/>
            <person name="Worden A.Z."/>
            <person name="Zauner S."/>
            <person name="Barry K."/>
            <person name="Bell C."/>
            <person name="Bharti A.K."/>
            <person name="Crow J.A."/>
            <person name="Grimwood J."/>
            <person name="Kramer R."/>
            <person name="Lindquist E."/>
            <person name="Lucas S."/>
            <person name="Salamov A."/>
            <person name="McFadden G.I."/>
            <person name="Lane C.E."/>
            <person name="Keeling P.J."/>
            <person name="Gray M.W."/>
            <person name="Grigoriev I.V."/>
            <person name="Archibald J.M."/>
        </authorList>
    </citation>
    <scope>NUCLEOTIDE SEQUENCE</scope>
    <source>
        <strain evidence="6">CCMP2712</strain>
    </source>
</reference>
<dbReference type="InterPro" id="IPR001752">
    <property type="entry name" value="Kinesin_motor_dom"/>
</dbReference>
<dbReference type="HOGENOM" id="CLU_1182818_0_0_1"/>
<evidence type="ECO:0000313" key="6">
    <source>
        <dbReference type="Proteomes" id="UP000011087"/>
    </source>
</evidence>
<dbReference type="OMA" id="KMEMNSS"/>
<dbReference type="GO" id="GO:0005874">
    <property type="term" value="C:microtubule"/>
    <property type="evidence" value="ECO:0007669"/>
    <property type="project" value="TreeGrafter"/>
</dbReference>
<keyword evidence="2" id="KW-0505">Motor protein</keyword>
<organism evidence="4">
    <name type="scientific">Guillardia theta (strain CCMP2712)</name>
    <name type="common">Cryptophyte</name>
    <dbReference type="NCBI Taxonomy" id="905079"/>
    <lineage>
        <taxon>Eukaryota</taxon>
        <taxon>Cryptophyceae</taxon>
        <taxon>Pyrenomonadales</taxon>
        <taxon>Geminigeraceae</taxon>
        <taxon>Guillardia</taxon>
    </lineage>
</organism>
<dbReference type="eggNOG" id="KOG0239">
    <property type="taxonomic scope" value="Eukaryota"/>
</dbReference>
<dbReference type="OrthoDB" id="3176171at2759"/>
<reference evidence="5" key="3">
    <citation type="submission" date="2016-03" db="UniProtKB">
        <authorList>
            <consortium name="EnsemblProtists"/>
        </authorList>
    </citation>
    <scope>IDENTIFICATION</scope>
</reference>
<dbReference type="AlphaFoldDB" id="L1K236"/>
<dbReference type="EnsemblProtists" id="EKX54428">
    <property type="protein sequence ID" value="EKX54428"/>
    <property type="gene ID" value="GUITHDRAFT_44272"/>
</dbReference>
<dbReference type="Pfam" id="PF00225">
    <property type="entry name" value="Kinesin"/>
    <property type="match status" value="1"/>
</dbReference>
<dbReference type="GO" id="GO:0007018">
    <property type="term" value="P:microtubule-based movement"/>
    <property type="evidence" value="ECO:0007669"/>
    <property type="project" value="InterPro"/>
</dbReference>
<evidence type="ECO:0000313" key="4">
    <source>
        <dbReference type="EMBL" id="EKX54428.1"/>
    </source>
</evidence>
<sequence>EVGAPALSAAMNGMSSWIIAYGMIGSGKTFSITGTPLDPGICTRLFNDVFERSRSRSCLQCDVTVSVSYFEIHNDKARDLVKGFTPFSSDGREKLTASRTNHELVKGLSEHDMMKFKEAGDSIRKKSFHRLNPRSSRSHTVFSIHFEVAKRGASGRQDRGPACGEVSQGSLHLVDLAGFEDFSESSFGDMEEEQLLETAAINKSIGALRIVLNKLASRQRCHVPYESCLLTKVLQ</sequence>
<dbReference type="EMBL" id="JH992967">
    <property type="protein sequence ID" value="EKX54428.1"/>
    <property type="molecule type" value="Genomic_DNA"/>
</dbReference>
<keyword evidence="2" id="KW-0067">ATP-binding</keyword>